<evidence type="ECO:0000313" key="13">
    <source>
        <dbReference type="Proteomes" id="UP000324241"/>
    </source>
</evidence>
<evidence type="ECO:0000256" key="5">
    <source>
        <dbReference type="ARBA" id="ARBA00022833"/>
    </source>
</evidence>
<evidence type="ECO:0000256" key="1">
    <source>
        <dbReference type="ARBA" id="ARBA00004123"/>
    </source>
</evidence>
<evidence type="ECO:0000313" key="11">
    <source>
        <dbReference type="EMBL" id="THC99973.1"/>
    </source>
</evidence>
<dbReference type="Proteomes" id="UP000324241">
    <property type="component" value="Unassembled WGS sequence"/>
</dbReference>
<dbReference type="Proteomes" id="UP000308092">
    <property type="component" value="Unassembled WGS sequence"/>
</dbReference>
<reference evidence="10 13" key="2">
    <citation type="submission" date="2019-08" db="EMBL/GenBank/DDBJ databases">
        <title>The genome sequence of a newly discovered highly antifungal drug resistant Aspergillus species, Aspergillus tanneri NIH 1004.</title>
        <authorList>
            <person name="Mounaud S."/>
            <person name="Singh I."/>
            <person name="Joardar V."/>
            <person name="Pakala S."/>
            <person name="Pakala S."/>
            <person name="Venepally P."/>
            <person name="Chung J.K."/>
            <person name="Losada L."/>
            <person name="Nierman W.C."/>
        </authorList>
    </citation>
    <scope>NUCLEOTIDE SEQUENCE [LARGE SCALE GENOMIC DNA]</scope>
    <source>
        <strain evidence="10 13">NIH1004</strain>
    </source>
</reference>
<dbReference type="GO" id="GO:0000978">
    <property type="term" value="F:RNA polymerase II cis-regulatory region sequence-specific DNA binding"/>
    <property type="evidence" value="ECO:0007669"/>
    <property type="project" value="TreeGrafter"/>
</dbReference>
<comment type="caution">
    <text evidence="11">The sequence shown here is derived from an EMBL/GenBank/DDBJ whole genome shotgun (WGS) entry which is preliminary data.</text>
</comment>
<dbReference type="InterPro" id="IPR013087">
    <property type="entry name" value="Znf_C2H2_type"/>
</dbReference>
<dbReference type="GeneID" id="54326769"/>
<dbReference type="SMART" id="SM00355">
    <property type="entry name" value="ZnF_C2H2"/>
    <property type="match status" value="5"/>
</dbReference>
<dbReference type="RefSeq" id="XP_033427545.1">
    <property type="nucleotide sequence ID" value="XM_033568739.1"/>
</dbReference>
<dbReference type="PROSITE" id="PS00028">
    <property type="entry name" value="ZINC_FINGER_C2H2_1"/>
    <property type="match status" value="1"/>
</dbReference>
<proteinExistence type="predicted"/>
<keyword evidence="3" id="KW-0677">Repeat</keyword>
<evidence type="ECO:0000256" key="4">
    <source>
        <dbReference type="ARBA" id="ARBA00022771"/>
    </source>
</evidence>
<evidence type="ECO:0000256" key="2">
    <source>
        <dbReference type="ARBA" id="ARBA00022723"/>
    </source>
</evidence>
<evidence type="ECO:0000313" key="12">
    <source>
        <dbReference type="Proteomes" id="UP000308092"/>
    </source>
</evidence>
<dbReference type="OrthoDB" id="8117402at2759"/>
<evidence type="ECO:0000313" key="10">
    <source>
        <dbReference type="EMBL" id="KAA8648184.1"/>
    </source>
</evidence>
<protein>
    <recommendedName>
        <fullName evidence="9">C2H2-type domain-containing protein</fullName>
    </recommendedName>
</protein>
<dbReference type="GO" id="GO:0005634">
    <property type="term" value="C:nucleus"/>
    <property type="evidence" value="ECO:0007669"/>
    <property type="project" value="UniProtKB-SubCell"/>
</dbReference>
<dbReference type="PANTHER" id="PTHR24376:SF235">
    <property type="entry name" value="C2H2-TYPE DOMAIN-CONTAINING PROTEIN"/>
    <property type="match status" value="1"/>
</dbReference>
<dbReference type="EMBL" id="QUQM01000003">
    <property type="protein sequence ID" value="KAA8648184.1"/>
    <property type="molecule type" value="Genomic_DNA"/>
</dbReference>
<dbReference type="EMBL" id="SOSA01000008">
    <property type="protein sequence ID" value="THC99973.1"/>
    <property type="molecule type" value="Genomic_DNA"/>
</dbReference>
<gene>
    <name evidence="10" type="ORF">ATNIH1004_004067</name>
    <name evidence="11" type="ORF">EYZ11_000552</name>
</gene>
<dbReference type="VEuPathDB" id="FungiDB:EYZ11_000552"/>
<keyword evidence="4 7" id="KW-0863">Zinc-finger</keyword>
<name>A0A4S3JX78_9EURO</name>
<sequence length="400" mass="44180">MTADTHSRVACTYTNCDRFFSSVKEMKRHKASDPLHEYCKRCDEDFEDEERLLIHKIKSDKHIVCPICGVEFGSEGGRDGHIRQNHRSEQALVCRGCGDQYKSASGLMRHIEENECSEITRTRLLQEQSKKLMIKEALQGGEGLPMPVIPEPADVDDIDGGVKIDLLTAENQEAMQNQPGMSDSDDLPAQFSANLALKHWPRLGKGSADRDAPMDLLSFPDLSVASSSKGNSAWKGKGKAVVGSVKGSKSQKGGEVRPFGAGVPDAGQTLRILDERWDATNFFNSFSGKYVCPCNAAFKHKIDFEKHVLLKSKNNRDVQCPRCLRHFKTTAALIAHCESPSTRCDINDGEKYSQIIDELTGGMIQAVGYNTDGTVKYEAGKLELPKTTTVGVNLQQVTRK</sequence>
<dbReference type="STRING" id="1220188.A0A4S3JX78"/>
<feature type="domain" description="C2H2-type" evidence="9">
    <location>
        <begin position="63"/>
        <end position="91"/>
    </location>
</feature>
<dbReference type="GO" id="GO:0001228">
    <property type="term" value="F:DNA-binding transcription activator activity, RNA polymerase II-specific"/>
    <property type="evidence" value="ECO:0007669"/>
    <property type="project" value="TreeGrafter"/>
</dbReference>
<feature type="compositionally biased region" description="Low complexity" evidence="8">
    <location>
        <begin position="239"/>
        <end position="253"/>
    </location>
</feature>
<reference evidence="11 12" key="1">
    <citation type="submission" date="2019-03" db="EMBL/GenBank/DDBJ databases">
        <title>The genome sequence of a newly discovered highly antifungal drug resistant Aspergillus species, Aspergillus tanneri NIH 1004.</title>
        <authorList>
            <person name="Mounaud S."/>
            <person name="Singh I."/>
            <person name="Joardar V."/>
            <person name="Pakala S."/>
            <person name="Pakala S."/>
            <person name="Venepally P."/>
            <person name="Hoover J."/>
            <person name="Nierman W."/>
            <person name="Chung J."/>
            <person name="Losada L."/>
        </authorList>
    </citation>
    <scope>NUCLEOTIDE SEQUENCE [LARGE SCALE GENOMIC DNA]</scope>
    <source>
        <strain evidence="11 12">NIH1004</strain>
    </source>
</reference>
<evidence type="ECO:0000256" key="6">
    <source>
        <dbReference type="ARBA" id="ARBA00023242"/>
    </source>
</evidence>
<dbReference type="PANTHER" id="PTHR24376">
    <property type="entry name" value="ZINC FINGER PROTEIN"/>
    <property type="match status" value="1"/>
</dbReference>
<keyword evidence="2" id="KW-0479">Metal-binding</keyword>
<feature type="region of interest" description="Disordered" evidence="8">
    <location>
        <begin position="226"/>
        <end position="261"/>
    </location>
</feature>
<dbReference type="Pfam" id="PF24666">
    <property type="entry name" value="zf-C2H2_fungi_2"/>
    <property type="match status" value="1"/>
</dbReference>
<dbReference type="AlphaFoldDB" id="A0A4S3JX78"/>
<accession>A0A4S3JX78</accession>
<evidence type="ECO:0000256" key="3">
    <source>
        <dbReference type="ARBA" id="ARBA00022737"/>
    </source>
</evidence>
<keyword evidence="5" id="KW-0862">Zinc</keyword>
<keyword evidence="6" id="KW-0539">Nucleus</keyword>
<dbReference type="PROSITE" id="PS50157">
    <property type="entry name" value="ZINC_FINGER_C2H2_2"/>
    <property type="match status" value="1"/>
</dbReference>
<dbReference type="GO" id="GO:0008270">
    <property type="term" value="F:zinc ion binding"/>
    <property type="evidence" value="ECO:0007669"/>
    <property type="project" value="UniProtKB-KW"/>
</dbReference>
<evidence type="ECO:0000256" key="8">
    <source>
        <dbReference type="SAM" id="MobiDB-lite"/>
    </source>
</evidence>
<organism evidence="11 12">
    <name type="scientific">Aspergillus tanneri</name>
    <dbReference type="NCBI Taxonomy" id="1220188"/>
    <lineage>
        <taxon>Eukaryota</taxon>
        <taxon>Fungi</taxon>
        <taxon>Dikarya</taxon>
        <taxon>Ascomycota</taxon>
        <taxon>Pezizomycotina</taxon>
        <taxon>Eurotiomycetes</taxon>
        <taxon>Eurotiomycetidae</taxon>
        <taxon>Eurotiales</taxon>
        <taxon>Aspergillaceae</taxon>
        <taxon>Aspergillus</taxon>
        <taxon>Aspergillus subgen. Circumdati</taxon>
    </lineage>
</organism>
<dbReference type="Gene3D" id="3.30.160.60">
    <property type="entry name" value="Classic Zinc Finger"/>
    <property type="match status" value="1"/>
</dbReference>
<comment type="subcellular location">
    <subcellularLocation>
        <location evidence="1">Nucleus</location>
    </subcellularLocation>
</comment>
<keyword evidence="12" id="KW-1185">Reference proteome</keyword>
<evidence type="ECO:0000259" key="9">
    <source>
        <dbReference type="PROSITE" id="PS50157"/>
    </source>
</evidence>
<evidence type="ECO:0000256" key="7">
    <source>
        <dbReference type="PROSITE-ProRule" id="PRU00042"/>
    </source>
</evidence>